<protein>
    <submittedName>
        <fullName evidence="1">Uncharacterized protein</fullName>
    </submittedName>
</protein>
<evidence type="ECO:0000313" key="2">
    <source>
        <dbReference type="Proteomes" id="UP000807504"/>
    </source>
</evidence>
<keyword evidence="2" id="KW-1185">Reference proteome</keyword>
<dbReference type="Proteomes" id="UP000807504">
    <property type="component" value="Unassembled WGS sequence"/>
</dbReference>
<accession>A0A8T0FGH1</accession>
<reference evidence="1" key="2">
    <citation type="submission" date="2020-06" db="EMBL/GenBank/DDBJ databases">
        <authorList>
            <person name="Sheffer M."/>
        </authorList>
    </citation>
    <scope>NUCLEOTIDE SEQUENCE</scope>
</reference>
<evidence type="ECO:0000313" key="1">
    <source>
        <dbReference type="EMBL" id="KAF8789495.1"/>
    </source>
</evidence>
<name>A0A8T0FGH1_ARGBR</name>
<gene>
    <name evidence="1" type="ORF">HNY73_007428</name>
</gene>
<comment type="caution">
    <text evidence="1">The sequence shown here is derived from an EMBL/GenBank/DDBJ whole genome shotgun (WGS) entry which is preliminary data.</text>
</comment>
<sequence length="245" mass="27536">MFFSEINNCIEILSRNDSLISIILNLLEKKLASLPLGIENKAELIIPDLNRIVKRLCKFSKAAIDMENVTESIISELQSVNPDNILIDGIFIKDALGPILSVEPDQPIENIPPPRRVRVRQPPLFPRIRYPGPGPQPTVEKADAEGNGVDIISTSTPVSTPHLPSTSTPEFERGRTSFRKRKKKKRDLLEITGDIKQLTDRLNTDSDDEVDAFGRSIALDIKNLNQRFRPNWKYKELLASIGSMT</sequence>
<dbReference type="EMBL" id="JABXBU010000012">
    <property type="protein sequence ID" value="KAF8789495.1"/>
    <property type="molecule type" value="Genomic_DNA"/>
</dbReference>
<dbReference type="AlphaFoldDB" id="A0A8T0FGH1"/>
<organism evidence="1 2">
    <name type="scientific">Argiope bruennichi</name>
    <name type="common">Wasp spider</name>
    <name type="synonym">Aranea bruennichi</name>
    <dbReference type="NCBI Taxonomy" id="94029"/>
    <lineage>
        <taxon>Eukaryota</taxon>
        <taxon>Metazoa</taxon>
        <taxon>Ecdysozoa</taxon>
        <taxon>Arthropoda</taxon>
        <taxon>Chelicerata</taxon>
        <taxon>Arachnida</taxon>
        <taxon>Araneae</taxon>
        <taxon>Araneomorphae</taxon>
        <taxon>Entelegynae</taxon>
        <taxon>Araneoidea</taxon>
        <taxon>Araneidae</taxon>
        <taxon>Argiope</taxon>
    </lineage>
</organism>
<reference evidence="1" key="1">
    <citation type="journal article" date="2020" name="bioRxiv">
        <title>Chromosome-level reference genome of the European wasp spider Argiope bruennichi: a resource for studies on range expansion and evolutionary adaptation.</title>
        <authorList>
            <person name="Sheffer M.M."/>
            <person name="Hoppe A."/>
            <person name="Krehenwinkel H."/>
            <person name="Uhl G."/>
            <person name="Kuss A.W."/>
            <person name="Jensen L."/>
            <person name="Jensen C."/>
            <person name="Gillespie R.G."/>
            <person name="Hoff K.J."/>
            <person name="Prost S."/>
        </authorList>
    </citation>
    <scope>NUCLEOTIDE SEQUENCE</scope>
</reference>
<proteinExistence type="predicted"/>